<feature type="domain" description="DUF1285" evidence="2">
    <location>
        <begin position="90"/>
        <end position="184"/>
    </location>
</feature>
<dbReference type="EMBL" id="FOYV01000001">
    <property type="protein sequence ID" value="SFR39494.1"/>
    <property type="molecule type" value="Genomic_DNA"/>
</dbReference>
<evidence type="ECO:0000313" key="4">
    <source>
        <dbReference type="Proteomes" id="UP000199290"/>
    </source>
</evidence>
<dbReference type="PIRSF" id="PIRSF029557">
    <property type="entry name" value="UCP029557"/>
    <property type="match status" value="1"/>
</dbReference>
<dbReference type="Proteomes" id="UP000199290">
    <property type="component" value="Unassembled WGS sequence"/>
</dbReference>
<dbReference type="OrthoDB" id="3078366at2"/>
<reference evidence="4" key="1">
    <citation type="submission" date="2016-10" db="EMBL/GenBank/DDBJ databases">
        <authorList>
            <person name="Varghese N."/>
            <person name="Submissions S."/>
        </authorList>
    </citation>
    <scope>NUCLEOTIDE SEQUENCE [LARGE SCALE GENOMIC DNA]</scope>
    <source>
        <strain evidence="4">CGMCC 1.6294</strain>
    </source>
</reference>
<dbReference type="AlphaFoldDB" id="A0A1I6GBC2"/>
<dbReference type="InterPro" id="IPR048341">
    <property type="entry name" value="DUF1285_N"/>
</dbReference>
<organism evidence="3 4">
    <name type="scientific">Marinobacter gudaonensis</name>
    <dbReference type="NCBI Taxonomy" id="375760"/>
    <lineage>
        <taxon>Bacteria</taxon>
        <taxon>Pseudomonadati</taxon>
        <taxon>Pseudomonadota</taxon>
        <taxon>Gammaproteobacteria</taxon>
        <taxon>Pseudomonadales</taxon>
        <taxon>Marinobacteraceae</taxon>
        <taxon>Marinobacter</taxon>
    </lineage>
</organism>
<name>A0A1I6GBC2_9GAMM</name>
<dbReference type="Pfam" id="PF21028">
    <property type="entry name" value="DUF1285_C"/>
    <property type="match status" value="1"/>
</dbReference>
<dbReference type="InterPro" id="IPR023361">
    <property type="entry name" value="DUF1285_beta_roll_sf"/>
</dbReference>
<evidence type="ECO:0000313" key="3">
    <source>
        <dbReference type="EMBL" id="SFR39494.1"/>
    </source>
</evidence>
<proteinExistence type="predicted"/>
<evidence type="ECO:0000259" key="2">
    <source>
        <dbReference type="Pfam" id="PF21028"/>
    </source>
</evidence>
<sequence length="188" mass="20896">MTTNPDKLAKQVETTVKNPGHPPLEQWNPELSGDMDLRVSRDGQWIFKGEPMAREAIVRLFSTILRREADGDYYLVTPVEKWRIQVEDTPLLAHSLEASGEGELQVLSLTTSVGETLEIGPDHPLAIGTYENSDEPRPVVAVRHGVEARLVTAAYYDLAERAIERVEDGQSVFGVWSHGIFYKIGQGG</sequence>
<dbReference type="Gene3D" id="2.30.270.10">
    <property type="entry name" value="duf1285 protein"/>
    <property type="match status" value="1"/>
</dbReference>
<dbReference type="Pfam" id="PF06938">
    <property type="entry name" value="DUF1285_N"/>
    <property type="match status" value="1"/>
</dbReference>
<dbReference type="InterPro" id="IPR048342">
    <property type="entry name" value="DUF1285_C"/>
</dbReference>
<protein>
    <recommendedName>
        <fullName evidence="5">DUF1285 domain-containing protein</fullName>
    </recommendedName>
</protein>
<dbReference type="STRING" id="375760.SAMN04488073_0386"/>
<dbReference type="InterPro" id="IPR010707">
    <property type="entry name" value="DUF1285"/>
</dbReference>
<dbReference type="Gene3D" id="3.10.540.10">
    <property type="entry name" value="duf1285 like domain"/>
    <property type="match status" value="1"/>
</dbReference>
<feature type="domain" description="DUF1285" evidence="1">
    <location>
        <begin position="22"/>
        <end position="89"/>
    </location>
</feature>
<gene>
    <name evidence="3" type="ORF">SAMN04488073_0386</name>
</gene>
<dbReference type="RefSeq" id="WP_091985364.1">
    <property type="nucleotide sequence ID" value="NZ_FOYV01000001.1"/>
</dbReference>
<evidence type="ECO:0008006" key="5">
    <source>
        <dbReference type="Google" id="ProtNLM"/>
    </source>
</evidence>
<evidence type="ECO:0000259" key="1">
    <source>
        <dbReference type="Pfam" id="PF06938"/>
    </source>
</evidence>
<accession>A0A1I6GBC2</accession>
<keyword evidence="4" id="KW-1185">Reference proteome</keyword>